<dbReference type="STRING" id="1123024.GCA_000423625_01281"/>
<dbReference type="Proteomes" id="UP000321328">
    <property type="component" value="Unassembled WGS sequence"/>
</dbReference>
<reference evidence="1 2" key="1">
    <citation type="submission" date="2019-07" db="EMBL/GenBank/DDBJ databases">
        <title>Whole genome shotgun sequence of Pseudonocardia asaccharolytica NBRC 16224.</title>
        <authorList>
            <person name="Hosoyama A."/>
            <person name="Uohara A."/>
            <person name="Ohji S."/>
            <person name="Ichikawa N."/>
        </authorList>
    </citation>
    <scope>NUCLEOTIDE SEQUENCE [LARGE SCALE GENOMIC DNA]</scope>
    <source>
        <strain evidence="1 2">NBRC 16224</strain>
    </source>
</reference>
<gene>
    <name evidence="1" type="ORF">PA7_09480</name>
</gene>
<proteinExistence type="predicted"/>
<evidence type="ECO:0000313" key="1">
    <source>
        <dbReference type="EMBL" id="GEL17111.1"/>
    </source>
</evidence>
<dbReference type="AlphaFoldDB" id="A0A511CX23"/>
<sequence length="43" mass="4526">MGVRDLDDEDHPGWSMGRAVELFGVEPAFLRSPDAADVPAAAG</sequence>
<protein>
    <submittedName>
        <fullName evidence="1">Uncharacterized protein</fullName>
    </submittedName>
</protein>
<name>A0A511CX23_9PSEU</name>
<accession>A0A511CX23</accession>
<comment type="caution">
    <text evidence="1">The sequence shown here is derived from an EMBL/GenBank/DDBJ whole genome shotgun (WGS) entry which is preliminary data.</text>
</comment>
<dbReference type="EMBL" id="BJVI01000006">
    <property type="protein sequence ID" value="GEL17111.1"/>
    <property type="molecule type" value="Genomic_DNA"/>
</dbReference>
<evidence type="ECO:0000313" key="2">
    <source>
        <dbReference type="Proteomes" id="UP000321328"/>
    </source>
</evidence>
<organism evidence="1 2">
    <name type="scientific">Pseudonocardia asaccharolytica DSM 44247 = NBRC 16224</name>
    <dbReference type="NCBI Taxonomy" id="1123024"/>
    <lineage>
        <taxon>Bacteria</taxon>
        <taxon>Bacillati</taxon>
        <taxon>Actinomycetota</taxon>
        <taxon>Actinomycetes</taxon>
        <taxon>Pseudonocardiales</taxon>
        <taxon>Pseudonocardiaceae</taxon>
        <taxon>Pseudonocardia</taxon>
    </lineage>
</organism>
<keyword evidence="2" id="KW-1185">Reference proteome</keyword>
<dbReference type="RefSeq" id="WP_261763818.1">
    <property type="nucleotide sequence ID" value="NZ_AUII01000004.1"/>
</dbReference>